<evidence type="ECO:0000313" key="3">
    <source>
        <dbReference type="EMBL" id="GET34509.1"/>
    </source>
</evidence>
<name>A0A5M4B2X1_9BACT</name>
<dbReference type="Pfam" id="PF02470">
    <property type="entry name" value="MlaD"/>
    <property type="match status" value="1"/>
</dbReference>
<feature type="transmembrane region" description="Helical" evidence="1">
    <location>
        <begin position="12"/>
        <end position="31"/>
    </location>
</feature>
<keyword evidence="1" id="KW-1133">Transmembrane helix</keyword>
<dbReference type="RefSeq" id="WP_027585644.1">
    <property type="nucleotide sequence ID" value="NZ_BLAX01000001.1"/>
</dbReference>
<accession>A0A5M4B2X1</accession>
<dbReference type="InterPro" id="IPR052336">
    <property type="entry name" value="MlaD_Phospholipid_Transporter"/>
</dbReference>
<sequence length="321" mass="35374">MDTYTEKFKVRLGLFIIGGVALFILAIFIIGKQQNLFSPVFKLTTTFHNVSGLQVGNNVRFTGINVGTVDNIKIINDSTVQVDMLVKKDVQQFIKSDCQVAIGSEGLIGDRLLIISYGSTNAPIVEDGQQLTSKEPIETDAIMASLQTSAVNAETITQQLAEIMMNINSGQGALGRLIQDSTIAENINQTIENLKKSSEGVDETIKATKENLFAFMESLQKTAGKTEVASNQLGEIMVKINSGEGTLGMLIQDSIVAGNLDETITNLKHSSQGLDENMEALKHNFLFRRYFRRKAKKEERLRIDSVMKNANEKDYTVGNEK</sequence>
<protein>
    <submittedName>
        <fullName evidence="3">ABC transporter substrate-binding protein</fullName>
    </submittedName>
</protein>
<dbReference type="InterPro" id="IPR003399">
    <property type="entry name" value="Mce/MlaD"/>
</dbReference>
<evidence type="ECO:0000259" key="2">
    <source>
        <dbReference type="Pfam" id="PF02470"/>
    </source>
</evidence>
<reference evidence="3 4" key="1">
    <citation type="submission" date="2019-10" db="EMBL/GenBank/DDBJ databases">
        <title>Prolixibacter strains distinguished by the presence of nitrate reductase genes were adept at nitrate-dependent anaerobic corrosion of metallic iron and carbon steel.</title>
        <authorList>
            <person name="Iino T."/>
            <person name="Shono N."/>
            <person name="Ito K."/>
            <person name="Nakamura R."/>
            <person name="Sueoka K."/>
            <person name="Harayama S."/>
            <person name="Ohkuma M."/>
        </authorList>
    </citation>
    <scope>NUCLEOTIDE SEQUENCE [LARGE SCALE GENOMIC DNA]</scope>
    <source>
        <strain evidence="3 4">JCM 13498</strain>
    </source>
</reference>
<evidence type="ECO:0000256" key="1">
    <source>
        <dbReference type="SAM" id="Phobius"/>
    </source>
</evidence>
<organism evidence="3 4">
    <name type="scientific">Prolixibacter bellariivorans</name>
    <dbReference type="NCBI Taxonomy" id="314319"/>
    <lineage>
        <taxon>Bacteria</taxon>
        <taxon>Pseudomonadati</taxon>
        <taxon>Bacteroidota</taxon>
        <taxon>Bacteroidia</taxon>
        <taxon>Marinilabiliales</taxon>
        <taxon>Prolixibacteraceae</taxon>
        <taxon>Prolixibacter</taxon>
    </lineage>
</organism>
<proteinExistence type="predicted"/>
<dbReference type="OrthoDB" id="9771725at2"/>
<keyword evidence="1" id="KW-0812">Transmembrane</keyword>
<dbReference type="EMBL" id="BLAX01000001">
    <property type="protein sequence ID" value="GET34509.1"/>
    <property type="molecule type" value="Genomic_DNA"/>
</dbReference>
<dbReference type="AlphaFoldDB" id="A0A5M4B2X1"/>
<dbReference type="PANTHER" id="PTHR33371:SF4">
    <property type="entry name" value="INTERMEMBRANE PHOSPHOLIPID TRANSPORT SYSTEM BINDING PROTEIN MLAD"/>
    <property type="match status" value="1"/>
</dbReference>
<feature type="domain" description="Mce/MlaD" evidence="2">
    <location>
        <begin position="43"/>
        <end position="116"/>
    </location>
</feature>
<dbReference type="PANTHER" id="PTHR33371">
    <property type="entry name" value="INTERMEMBRANE PHOSPHOLIPID TRANSPORT SYSTEM BINDING PROTEIN MLAD-RELATED"/>
    <property type="match status" value="1"/>
</dbReference>
<gene>
    <name evidence="3" type="ORF">PbJCM13498_33720</name>
</gene>
<dbReference type="Proteomes" id="UP000391834">
    <property type="component" value="Unassembled WGS sequence"/>
</dbReference>
<keyword evidence="4" id="KW-1185">Reference proteome</keyword>
<keyword evidence="1" id="KW-0472">Membrane</keyword>
<evidence type="ECO:0000313" key="4">
    <source>
        <dbReference type="Proteomes" id="UP000391834"/>
    </source>
</evidence>
<comment type="caution">
    <text evidence="3">The sequence shown here is derived from an EMBL/GenBank/DDBJ whole genome shotgun (WGS) entry which is preliminary data.</text>
</comment>